<feature type="binding site" evidence="3">
    <location>
        <begin position="6"/>
        <end position="11"/>
    </location>
    <ligand>
        <name>ATP</name>
        <dbReference type="ChEBI" id="CHEBI:30616"/>
    </ligand>
</feature>
<dbReference type="Proteomes" id="UP001157353">
    <property type="component" value="Unassembled WGS sequence"/>
</dbReference>
<dbReference type="SUPFAM" id="SSF53067">
    <property type="entry name" value="Actin-like ATPase domain"/>
    <property type="match status" value="1"/>
</dbReference>
<dbReference type="NCBIfam" id="TIGR00749">
    <property type="entry name" value="glk"/>
    <property type="match status" value="1"/>
</dbReference>
<evidence type="ECO:0000256" key="4">
    <source>
        <dbReference type="RuleBase" id="RU004046"/>
    </source>
</evidence>
<comment type="caution">
    <text evidence="5">The sequence shown here is derived from an EMBL/GenBank/DDBJ whole genome shotgun (WGS) entry which is preliminary data.</text>
</comment>
<dbReference type="CDD" id="cd24008">
    <property type="entry name" value="ASKHA_NBD_GLK"/>
    <property type="match status" value="1"/>
</dbReference>
<protein>
    <recommendedName>
        <fullName evidence="3">Glucokinase</fullName>
        <ecNumber evidence="3">2.7.1.2</ecNumber>
    </recommendedName>
    <alternativeName>
        <fullName evidence="3">Glucose kinase</fullName>
    </alternativeName>
</protein>
<name>A0ABQ6E0T1_9GAMM</name>
<comment type="catalytic activity">
    <reaction evidence="3">
        <text>D-glucose + ATP = D-glucose 6-phosphate + ADP + H(+)</text>
        <dbReference type="Rhea" id="RHEA:17825"/>
        <dbReference type="ChEBI" id="CHEBI:4167"/>
        <dbReference type="ChEBI" id="CHEBI:15378"/>
        <dbReference type="ChEBI" id="CHEBI:30616"/>
        <dbReference type="ChEBI" id="CHEBI:61548"/>
        <dbReference type="ChEBI" id="CHEBI:456216"/>
        <dbReference type="EC" id="2.7.1.2"/>
    </reaction>
</comment>
<keyword evidence="2 3" id="KW-0418">Kinase</keyword>
<evidence type="ECO:0000256" key="3">
    <source>
        <dbReference type="HAMAP-Rule" id="MF_00524"/>
    </source>
</evidence>
<keyword evidence="6" id="KW-1185">Reference proteome</keyword>
<sequence length="320" mass="34566">MLSVVADIGGTNIRLAVCCNKTGETSQLLTYACAEFETLDAAILEYFSTLSEPVTSVCLGIACPVEGDFVAMTNLSWKFSQLELKATLNVEHLFVINDYTAISLAVPFLTDNDKIQVGQGEAKKHGVTAVFGPGTGLGVSHIIYNGQKWVSLDGEGGHVSFAPNTREQSDILLSLQEQFGHVSGERLLSGQGLVNIYQALCRINDKPIEFKEPKEVTAAGIDNTCALANRSLHVFCEAMGGFGGNLALNLDCTGGVYIAGGIVPRFVEFFENSKFRAFFEEKGRFQSYLATVPTYLITHDNPGLVGATVHLRQELGLITE</sequence>
<dbReference type="Gene3D" id="3.30.420.40">
    <property type="match status" value="1"/>
</dbReference>
<keyword evidence="3" id="KW-0963">Cytoplasm</keyword>
<dbReference type="EC" id="2.7.1.2" evidence="3"/>
<accession>A0ABQ6E0T1</accession>
<dbReference type="InterPro" id="IPR043129">
    <property type="entry name" value="ATPase_NBD"/>
</dbReference>
<dbReference type="PANTHER" id="PTHR47690:SF1">
    <property type="entry name" value="GLUCOKINASE"/>
    <property type="match status" value="1"/>
</dbReference>
<keyword evidence="3" id="KW-0067">ATP-binding</keyword>
<evidence type="ECO:0000256" key="1">
    <source>
        <dbReference type="ARBA" id="ARBA00022679"/>
    </source>
</evidence>
<dbReference type="InterPro" id="IPR050201">
    <property type="entry name" value="Bacterial_glucokinase"/>
</dbReference>
<dbReference type="InterPro" id="IPR003836">
    <property type="entry name" value="Glucokinase"/>
</dbReference>
<proteinExistence type="inferred from homology"/>
<dbReference type="HAMAP" id="MF_00524">
    <property type="entry name" value="Glucokinase"/>
    <property type="match status" value="1"/>
</dbReference>
<dbReference type="PANTHER" id="PTHR47690">
    <property type="entry name" value="GLUCOKINASE"/>
    <property type="match status" value="1"/>
</dbReference>
<dbReference type="Pfam" id="PF02685">
    <property type="entry name" value="Glucokinase"/>
    <property type="match status" value="1"/>
</dbReference>
<organism evidence="5 6">
    <name type="scientific">Psychromonas marina</name>
    <dbReference type="NCBI Taxonomy" id="88364"/>
    <lineage>
        <taxon>Bacteria</taxon>
        <taxon>Pseudomonadati</taxon>
        <taxon>Pseudomonadota</taxon>
        <taxon>Gammaproteobacteria</taxon>
        <taxon>Alteromonadales</taxon>
        <taxon>Psychromonadaceae</taxon>
        <taxon>Psychromonas</taxon>
    </lineage>
</organism>
<dbReference type="RefSeq" id="WP_284204163.1">
    <property type="nucleotide sequence ID" value="NZ_BSPQ01000009.1"/>
</dbReference>
<keyword evidence="3" id="KW-0547">Nucleotide-binding</keyword>
<evidence type="ECO:0000256" key="2">
    <source>
        <dbReference type="ARBA" id="ARBA00022777"/>
    </source>
</evidence>
<comment type="similarity">
    <text evidence="3 4">Belongs to the bacterial glucokinase family.</text>
</comment>
<dbReference type="NCBIfam" id="NF009073">
    <property type="entry name" value="PRK12408.1"/>
    <property type="match status" value="1"/>
</dbReference>
<evidence type="ECO:0000313" key="6">
    <source>
        <dbReference type="Proteomes" id="UP001157353"/>
    </source>
</evidence>
<keyword evidence="3" id="KW-0324">Glycolysis</keyword>
<evidence type="ECO:0000313" key="5">
    <source>
        <dbReference type="EMBL" id="GLS91042.1"/>
    </source>
</evidence>
<comment type="subcellular location">
    <subcellularLocation>
        <location evidence="3">Cytoplasm</location>
    </subcellularLocation>
</comment>
<reference evidence="6" key="1">
    <citation type="journal article" date="2019" name="Int. J. Syst. Evol. Microbiol.">
        <title>The Global Catalogue of Microorganisms (GCM) 10K type strain sequencing project: providing services to taxonomists for standard genome sequencing and annotation.</title>
        <authorList>
            <consortium name="The Broad Institute Genomics Platform"/>
            <consortium name="The Broad Institute Genome Sequencing Center for Infectious Disease"/>
            <person name="Wu L."/>
            <person name="Ma J."/>
        </authorList>
    </citation>
    <scope>NUCLEOTIDE SEQUENCE [LARGE SCALE GENOMIC DNA]</scope>
    <source>
        <strain evidence="6">NBRC 103166</strain>
    </source>
</reference>
<gene>
    <name evidence="3 5" type="primary">glk</name>
    <name evidence="5" type="ORF">GCM10007916_21100</name>
</gene>
<dbReference type="Gene3D" id="3.40.367.20">
    <property type="match status" value="1"/>
</dbReference>
<dbReference type="EMBL" id="BSPQ01000009">
    <property type="protein sequence ID" value="GLS91042.1"/>
    <property type="molecule type" value="Genomic_DNA"/>
</dbReference>
<dbReference type="NCBIfam" id="NF001416">
    <property type="entry name" value="PRK00292.1-3"/>
    <property type="match status" value="1"/>
</dbReference>
<keyword evidence="1 3" id="KW-0808">Transferase</keyword>